<proteinExistence type="predicted"/>
<evidence type="ECO:0000313" key="2">
    <source>
        <dbReference type="Proteomes" id="UP000492821"/>
    </source>
</evidence>
<accession>A0A7E4UZD4</accession>
<dbReference type="Proteomes" id="UP000492821">
    <property type="component" value="Unassembled WGS sequence"/>
</dbReference>
<organism evidence="2 3">
    <name type="scientific">Panagrellus redivivus</name>
    <name type="common">Microworm</name>
    <dbReference type="NCBI Taxonomy" id="6233"/>
    <lineage>
        <taxon>Eukaryota</taxon>
        <taxon>Metazoa</taxon>
        <taxon>Ecdysozoa</taxon>
        <taxon>Nematoda</taxon>
        <taxon>Chromadorea</taxon>
        <taxon>Rhabditida</taxon>
        <taxon>Tylenchina</taxon>
        <taxon>Panagrolaimomorpha</taxon>
        <taxon>Panagrolaimoidea</taxon>
        <taxon>Panagrolaimidae</taxon>
        <taxon>Panagrellus</taxon>
    </lineage>
</organism>
<evidence type="ECO:0000313" key="3">
    <source>
        <dbReference type="WBParaSite" id="Pan_g14673.t2"/>
    </source>
</evidence>
<name>A0A7E4UZD4_PANRE</name>
<keyword evidence="2" id="KW-1185">Reference proteome</keyword>
<dbReference type="AlphaFoldDB" id="A0A7E4UZD4"/>
<sequence length="159" mass="18143">MVKTIYIVILDCYEAQKHIQTDKLKYCERLVTTHPPPACLQGLPSTNDHAKDSPKQNGNDHSPSMPSPRHRDRPSVGSAAVPSALMLEVWKPAYAYCSLESVFRPSDPTFLRQHVKRLLSNANRRRSNSQFLRKDPCHSTAQLEDHMDFGRFRALRFGI</sequence>
<protein>
    <submittedName>
        <fullName evidence="3">Uncharacterized protein</fullName>
    </submittedName>
</protein>
<evidence type="ECO:0000256" key="1">
    <source>
        <dbReference type="SAM" id="MobiDB-lite"/>
    </source>
</evidence>
<reference evidence="2" key="1">
    <citation type="journal article" date="2013" name="Genetics">
        <title>The draft genome and transcriptome of Panagrellus redivivus are shaped by the harsh demands of a free-living lifestyle.</title>
        <authorList>
            <person name="Srinivasan J."/>
            <person name="Dillman A.R."/>
            <person name="Macchietto M.G."/>
            <person name="Heikkinen L."/>
            <person name="Lakso M."/>
            <person name="Fracchia K.M."/>
            <person name="Antoshechkin I."/>
            <person name="Mortazavi A."/>
            <person name="Wong G."/>
            <person name="Sternberg P.W."/>
        </authorList>
    </citation>
    <scope>NUCLEOTIDE SEQUENCE [LARGE SCALE GENOMIC DNA]</scope>
    <source>
        <strain evidence="2">MT8872</strain>
    </source>
</reference>
<dbReference type="WBParaSite" id="Pan_g14673.t2">
    <property type="protein sequence ID" value="Pan_g14673.t2"/>
    <property type="gene ID" value="Pan_g14673"/>
</dbReference>
<feature type="compositionally biased region" description="Polar residues" evidence="1">
    <location>
        <begin position="55"/>
        <end position="64"/>
    </location>
</feature>
<reference evidence="3" key="2">
    <citation type="submission" date="2020-10" db="UniProtKB">
        <authorList>
            <consortium name="WormBaseParasite"/>
        </authorList>
    </citation>
    <scope>IDENTIFICATION</scope>
</reference>
<feature type="region of interest" description="Disordered" evidence="1">
    <location>
        <begin position="38"/>
        <end position="78"/>
    </location>
</feature>